<dbReference type="PANTHER" id="PTHR11915">
    <property type="entry name" value="SPECTRIN/FILAMIN RELATED CYTOSKELETAL PROTEIN"/>
    <property type="match status" value="1"/>
</dbReference>
<gene>
    <name evidence="18" type="ORF">PMAYCL1PPCAC_26679</name>
</gene>
<dbReference type="SUPFAM" id="SSF46966">
    <property type="entry name" value="Spectrin repeat"/>
    <property type="match status" value="23"/>
</dbReference>
<evidence type="ECO:0000313" key="19">
    <source>
        <dbReference type="Proteomes" id="UP001328107"/>
    </source>
</evidence>
<dbReference type="SUPFAM" id="SSF50044">
    <property type="entry name" value="SH3-domain"/>
    <property type="match status" value="1"/>
</dbReference>
<feature type="coiled-coil region" evidence="13">
    <location>
        <begin position="3162"/>
        <end position="3189"/>
    </location>
</feature>
<dbReference type="FunFam" id="1.10.418.10:FF:000043">
    <property type="entry name" value="Spectrin beta chain, non-erythrocytic"/>
    <property type="match status" value="1"/>
</dbReference>
<feature type="compositionally biased region" description="Basic and acidic residues" evidence="14">
    <location>
        <begin position="32"/>
        <end position="60"/>
    </location>
</feature>
<evidence type="ECO:0000256" key="8">
    <source>
        <dbReference type="ARBA" id="ARBA00022701"/>
    </source>
</evidence>
<keyword evidence="19" id="KW-1185">Reference proteome</keyword>
<dbReference type="GO" id="GO:0005085">
    <property type="term" value="F:guanyl-nucleotide exchange factor activity"/>
    <property type="evidence" value="ECO:0007669"/>
    <property type="project" value="UniProtKB-KW"/>
</dbReference>
<evidence type="ECO:0000256" key="6">
    <source>
        <dbReference type="ARBA" id="ARBA00022553"/>
    </source>
</evidence>
<evidence type="ECO:0000259" key="15">
    <source>
        <dbReference type="PROSITE" id="PS50002"/>
    </source>
</evidence>
<evidence type="ECO:0000313" key="18">
    <source>
        <dbReference type="EMBL" id="GMR56484.1"/>
    </source>
</evidence>
<dbReference type="GO" id="GO:0003779">
    <property type="term" value="F:actin binding"/>
    <property type="evidence" value="ECO:0007669"/>
    <property type="project" value="UniProtKB-KW"/>
</dbReference>
<dbReference type="SMART" id="SM00150">
    <property type="entry name" value="SPEC"/>
    <property type="match status" value="30"/>
</dbReference>
<evidence type="ECO:0000256" key="14">
    <source>
        <dbReference type="SAM" id="MobiDB-lite"/>
    </source>
</evidence>
<evidence type="ECO:0000256" key="2">
    <source>
        <dbReference type="ARBA" id="ARBA00006826"/>
    </source>
</evidence>
<evidence type="ECO:0000256" key="13">
    <source>
        <dbReference type="SAM" id="Coils"/>
    </source>
</evidence>
<dbReference type="PROSITE" id="PS50021">
    <property type="entry name" value="CH"/>
    <property type="match status" value="2"/>
</dbReference>
<feature type="domain" description="Calponin-homology (CH)" evidence="17">
    <location>
        <begin position="134"/>
        <end position="238"/>
    </location>
</feature>
<dbReference type="GO" id="GO:0051693">
    <property type="term" value="P:actin filament capping"/>
    <property type="evidence" value="ECO:0007669"/>
    <property type="project" value="UniProtKB-KW"/>
</dbReference>
<evidence type="ECO:0000256" key="7">
    <source>
        <dbReference type="ARBA" id="ARBA00022658"/>
    </source>
</evidence>
<feature type="compositionally biased region" description="Polar residues" evidence="14">
    <location>
        <begin position="61"/>
        <end position="86"/>
    </location>
</feature>
<dbReference type="PROSITE" id="PS50003">
    <property type="entry name" value="PH_DOMAIN"/>
    <property type="match status" value="1"/>
</dbReference>
<evidence type="ECO:0000256" key="11">
    <source>
        <dbReference type="ARBA" id="ARBA00023212"/>
    </source>
</evidence>
<dbReference type="GO" id="GO:0005543">
    <property type="term" value="F:phospholipid binding"/>
    <property type="evidence" value="ECO:0007669"/>
    <property type="project" value="InterPro"/>
</dbReference>
<name>A0AAN5D6F6_9BILA</name>
<dbReference type="CDD" id="cd10571">
    <property type="entry name" value="PH_beta_spectrin"/>
    <property type="match status" value="1"/>
</dbReference>
<dbReference type="PROSITE" id="PS00020">
    <property type="entry name" value="ACTININ_2"/>
    <property type="match status" value="1"/>
</dbReference>
<dbReference type="Gene3D" id="1.20.58.60">
    <property type="match status" value="21"/>
</dbReference>
<evidence type="ECO:0000256" key="1">
    <source>
        <dbReference type="ARBA" id="ARBA00004245"/>
    </source>
</evidence>
<dbReference type="GO" id="GO:0016020">
    <property type="term" value="C:membrane"/>
    <property type="evidence" value="ECO:0007669"/>
    <property type="project" value="UniProtKB-ARBA"/>
</dbReference>
<dbReference type="EMBL" id="BTRK01000006">
    <property type="protein sequence ID" value="GMR56484.1"/>
    <property type="molecule type" value="Genomic_DNA"/>
</dbReference>
<dbReference type="InterPro" id="IPR002017">
    <property type="entry name" value="Spectrin_repeat"/>
</dbReference>
<dbReference type="CDD" id="cd21193">
    <property type="entry name" value="CH_beta_spectrin_rpt1"/>
    <property type="match status" value="1"/>
</dbReference>
<dbReference type="GO" id="GO:0005737">
    <property type="term" value="C:cytoplasm"/>
    <property type="evidence" value="ECO:0007669"/>
    <property type="project" value="UniProtKB-ARBA"/>
</dbReference>
<dbReference type="FunFam" id="1.20.58.60:FF:000019">
    <property type="entry name" value="Spectrin beta chain"/>
    <property type="match status" value="1"/>
</dbReference>
<keyword evidence="9" id="KW-0677">Repeat</keyword>
<dbReference type="InterPro" id="IPR001715">
    <property type="entry name" value="CH_dom"/>
</dbReference>
<accession>A0AAN5D6F6</accession>
<feature type="region of interest" description="Disordered" evidence="14">
    <location>
        <begin position="3912"/>
        <end position="3985"/>
    </location>
</feature>
<feature type="coiled-coil region" evidence="13">
    <location>
        <begin position="856"/>
        <end position="883"/>
    </location>
</feature>
<dbReference type="SMART" id="SM00033">
    <property type="entry name" value="CH"/>
    <property type="match status" value="2"/>
</dbReference>
<dbReference type="FunFam" id="2.30.29.30:FF:000024">
    <property type="entry name" value="Spectrin beta chain"/>
    <property type="match status" value="1"/>
</dbReference>
<keyword evidence="3 12" id="KW-0728">SH3 domain</keyword>
<dbReference type="CDD" id="cd00176">
    <property type="entry name" value="SPEC"/>
    <property type="match status" value="16"/>
</dbReference>
<feature type="coiled-coil region" evidence="13">
    <location>
        <begin position="2005"/>
        <end position="2032"/>
    </location>
</feature>
<evidence type="ECO:0000259" key="16">
    <source>
        <dbReference type="PROSITE" id="PS50003"/>
    </source>
</evidence>
<evidence type="ECO:0000259" key="17">
    <source>
        <dbReference type="PROSITE" id="PS50021"/>
    </source>
</evidence>
<dbReference type="InterPro" id="IPR001452">
    <property type="entry name" value="SH3_domain"/>
</dbReference>
<feature type="compositionally biased region" description="Basic and acidic residues" evidence="14">
    <location>
        <begin position="3937"/>
        <end position="3952"/>
    </location>
</feature>
<feature type="coiled-coil region" evidence="13">
    <location>
        <begin position="1826"/>
        <end position="1853"/>
    </location>
</feature>
<comment type="similarity">
    <text evidence="2">Belongs to the spectrin family.</text>
</comment>
<feature type="coiled-coil region" evidence="13">
    <location>
        <begin position="1160"/>
        <end position="1223"/>
    </location>
</feature>
<feature type="compositionally biased region" description="Low complexity" evidence="14">
    <location>
        <begin position="3962"/>
        <end position="3982"/>
    </location>
</feature>
<dbReference type="Proteomes" id="UP001328107">
    <property type="component" value="Unassembled WGS sequence"/>
</dbReference>
<reference evidence="19" key="1">
    <citation type="submission" date="2022-10" db="EMBL/GenBank/DDBJ databases">
        <title>Genome assembly of Pristionchus species.</title>
        <authorList>
            <person name="Yoshida K."/>
            <person name="Sommer R.J."/>
        </authorList>
    </citation>
    <scope>NUCLEOTIDE SEQUENCE [LARGE SCALE GENOMIC DNA]</scope>
    <source>
        <strain evidence="19">RS5460</strain>
    </source>
</reference>
<evidence type="ECO:0000256" key="9">
    <source>
        <dbReference type="ARBA" id="ARBA00022737"/>
    </source>
</evidence>
<keyword evidence="7" id="KW-0344">Guanine-nucleotide releasing factor</keyword>
<dbReference type="Pfam" id="PF00307">
    <property type="entry name" value="CH"/>
    <property type="match status" value="2"/>
</dbReference>
<keyword evidence="4" id="KW-0117">Actin capping</keyword>
<dbReference type="SMART" id="SM00326">
    <property type="entry name" value="SH3"/>
    <property type="match status" value="1"/>
</dbReference>
<evidence type="ECO:0000256" key="4">
    <source>
        <dbReference type="ARBA" id="ARBA00022467"/>
    </source>
</evidence>
<comment type="subcellular location">
    <subcellularLocation>
        <location evidence="1">Cytoplasm</location>
        <location evidence="1">Cytoskeleton</location>
    </subcellularLocation>
</comment>
<dbReference type="GO" id="GO:0005874">
    <property type="term" value="C:microtubule"/>
    <property type="evidence" value="ECO:0007669"/>
    <property type="project" value="UniProtKB-KW"/>
</dbReference>
<dbReference type="InterPro" id="IPR001589">
    <property type="entry name" value="Actinin_actin-bd_CS"/>
</dbReference>
<organism evidence="18 19">
    <name type="scientific">Pristionchus mayeri</name>
    <dbReference type="NCBI Taxonomy" id="1317129"/>
    <lineage>
        <taxon>Eukaryota</taxon>
        <taxon>Metazoa</taxon>
        <taxon>Ecdysozoa</taxon>
        <taxon>Nematoda</taxon>
        <taxon>Chromadorea</taxon>
        <taxon>Rhabditida</taxon>
        <taxon>Rhabditina</taxon>
        <taxon>Diplogasteromorpha</taxon>
        <taxon>Diplogasteroidea</taxon>
        <taxon>Neodiplogasteridae</taxon>
        <taxon>Pristionchus</taxon>
    </lineage>
</organism>
<dbReference type="PROSITE" id="PS00019">
    <property type="entry name" value="ACTININ_1"/>
    <property type="match status" value="1"/>
</dbReference>
<dbReference type="SUPFAM" id="SSF50729">
    <property type="entry name" value="PH domain-like"/>
    <property type="match status" value="1"/>
</dbReference>
<dbReference type="Pfam" id="PF07653">
    <property type="entry name" value="SH3_2"/>
    <property type="match status" value="1"/>
</dbReference>
<protein>
    <submittedName>
        <fullName evidence="18">Uncharacterized protein</fullName>
    </submittedName>
</protein>
<evidence type="ECO:0000256" key="12">
    <source>
        <dbReference type="PROSITE-ProRule" id="PRU00192"/>
    </source>
</evidence>
<keyword evidence="10" id="KW-0009">Actin-binding</keyword>
<feature type="compositionally biased region" description="Low complexity" evidence="14">
    <location>
        <begin position="4125"/>
        <end position="4136"/>
    </location>
</feature>
<evidence type="ECO:0000256" key="5">
    <source>
        <dbReference type="ARBA" id="ARBA00022490"/>
    </source>
</evidence>
<keyword evidence="8" id="KW-0493">Microtubule</keyword>
<feature type="domain" description="SH3" evidence="15">
    <location>
        <begin position="910"/>
        <end position="967"/>
    </location>
</feature>
<dbReference type="PRINTS" id="PR00683">
    <property type="entry name" value="SPECTRINPH"/>
</dbReference>
<dbReference type="InterPro" id="IPR036872">
    <property type="entry name" value="CH_dom_sf"/>
</dbReference>
<comment type="caution">
    <text evidence="18">The sequence shown here is derived from an EMBL/GenBank/DDBJ whole genome shotgun (WGS) entry which is preliminary data.</text>
</comment>
<dbReference type="InterPro" id="IPR041681">
    <property type="entry name" value="PH_9"/>
</dbReference>
<dbReference type="SUPFAM" id="SSF47576">
    <property type="entry name" value="Calponin-homology domain, CH-domain"/>
    <property type="match status" value="1"/>
</dbReference>
<feature type="region of interest" description="Disordered" evidence="14">
    <location>
        <begin position="1"/>
        <end position="107"/>
    </location>
</feature>
<dbReference type="PROSITE" id="PS50002">
    <property type="entry name" value="SH3"/>
    <property type="match status" value="1"/>
</dbReference>
<dbReference type="Gene3D" id="1.10.418.10">
    <property type="entry name" value="Calponin-like domain"/>
    <property type="match status" value="2"/>
</dbReference>
<dbReference type="CDD" id="cd21194">
    <property type="entry name" value="CH_beta_spectrin_rpt2"/>
    <property type="match status" value="1"/>
</dbReference>
<dbReference type="InterPro" id="IPR036028">
    <property type="entry name" value="SH3-like_dom_sf"/>
</dbReference>
<proteinExistence type="inferred from homology"/>
<evidence type="ECO:0000256" key="10">
    <source>
        <dbReference type="ARBA" id="ARBA00023203"/>
    </source>
</evidence>
<feature type="compositionally biased region" description="Basic and acidic residues" evidence="14">
    <location>
        <begin position="4034"/>
        <end position="4044"/>
    </location>
</feature>
<dbReference type="Gene3D" id="2.30.29.30">
    <property type="entry name" value="Pleckstrin-homology domain (PH domain)/Phosphotyrosine-binding domain (PTB)"/>
    <property type="match status" value="1"/>
</dbReference>
<evidence type="ECO:0000256" key="3">
    <source>
        <dbReference type="ARBA" id="ARBA00022443"/>
    </source>
</evidence>
<dbReference type="InterPro" id="IPR011993">
    <property type="entry name" value="PH-like_dom_sf"/>
</dbReference>
<feature type="compositionally biased region" description="Low complexity" evidence="14">
    <location>
        <begin position="4023"/>
        <end position="4033"/>
    </location>
</feature>
<dbReference type="Pfam" id="PF00435">
    <property type="entry name" value="Spectrin"/>
    <property type="match status" value="28"/>
</dbReference>
<dbReference type="Pfam" id="PF15410">
    <property type="entry name" value="PH_9"/>
    <property type="match status" value="1"/>
</dbReference>
<dbReference type="Gene3D" id="2.30.30.40">
    <property type="entry name" value="SH3 Domains"/>
    <property type="match status" value="1"/>
</dbReference>
<dbReference type="InterPro" id="IPR018159">
    <property type="entry name" value="Spectrin/alpha-actinin"/>
</dbReference>
<feature type="compositionally biased region" description="Low complexity" evidence="14">
    <location>
        <begin position="4094"/>
        <end position="4108"/>
    </location>
</feature>
<sequence>MSYLFEAASYAPGSQGDKDTKKNFPPPVPPKHSGDRSFRTEEEPLDEMHRPYHMRSEQEGRYTNGSGSVYSPRNNGGGENSFQSESPGAPRYSSPNRSISSMPPVPPPMDDVYADETLYFERSRIKQLQDERVHIQKKTFTKWCNSFLNRARLEVVDLFSDLSDGVLLMKLLEIISGDKLGKPNRGRMRVQMIENLNKSIDFLKRKKIQLENIGAEDILDRNERLILGLIWTIILRFQIDTIVIDVGEEETGERKQAKDALLLWCQRKTAGYAGVKIDNFTTSWRSGLAFNALIHAHRPDLIHYDGLSANDHIGNLNNAFDIAEKKLEIARLLDAEDVDTQRPDEKSIITYVSLYYHYFAKQKTEMTGARRVANIVGKIMSADASEEDYETISSDLLAWIRDAIKALSSRNFPNSLRGIQEQLFLFNQFRNTDKPPKYKEKGELEALFFTIQTKRKAMSRKAYVAPKGKLMHDIETAWADLERAESERQTALMEELLRQQRLERLAERFLKKAQLRESWLRDMGRVVEQLELPRTAGEVDATLKKHQGISADVLPREERFKVLSEMCIDLCRENYHESDKIRSREREIIERWTSLLALLEEKRLALEALNNLMTLLRDLDALSTELQQLEPLVRNRDVGKHMLGVEDLLQKHQLLETQIHGHGTWLAQMTREASTFLRARGEQAEVLQRRLEDVSGQYQNLVELCAARRAALLKARDLFQFVQDDEEEAAWLAEKQQVCQRALESSDISHVPQIQRLYKNVETEMQSHWTRSKEIIAAGERLITAGHPKDDIARRTSAIQSVWDSLRAVMKKLGQWLADAQHAQQYFQDANEAESWMREKMPLVRSVDLGKDEFSAERLLLRHTRLEEEIHAYRADIVRLEELANQLATSHFHSASTDSSVVVDEDVQEMQVPTIRMLYKFENDTFSLKKDEVLALLDKSTPDWWKVVRQDGTEGYVPANYVREESDNMITVTTTRTRKKTAKKSANVDGRQAIVERQKIISADYRALNRLADERRRLLSDNIKLMRFYRECDEFETWTKETERALVEEPTVENVEEFRKRFEKLENDIRTNGGTQLKCINEMAEELLTEGHSQSRQIESRQRAVNAAWANLEKLRSLKAARLETVERVAEFDSACDDARSWMKTKSDMIERNPNDLKSLQNLERDLKPLEDRIKQLEKMANDVRAAHPEQAAAITAKMAELAKLHQSLLKMAEERIQLAEQTQGQSMFESALRDMHAWIEKTKKELSEDIRPMDVAEAEELLKRHSDLGEAIKDKKYEVEYVNDLGKRLLEKNPRLAVVKDNLSGLDREMNVIRSLWKDRDIFLQQHLDLQIFNREAERIDAASKGHEAFLDYADLGDSVESVENLLKRHKDLEAKMDAQEARLAAFSKNADELIKQRHAESAYIEQRRREVIERRAAVRRAGAERRRRLEASLEYQSLKRDGQEMLAWIVEKKKVAHDDSHRDLASIDVKLLKHEAFEAEIKANAPRVEQINKEGAILVSTKHYEAPAVAKLVESVNTEWAELRDAAARKGERLRQAADQKGLNRVLDDAHTKLDELENVLRSQEYGSDLRGVKELIQKHIVFEQELTLHEKRLKDIAKKGEGMAAAGHFDADRIQRTVRQLLTRFEALKEPTRQRRIALDESMQWHQLAFDVDCELQWIAEKEPIASSEDTGRTLTEATAMLRKHEQLEAELAQHVDSIEKTIGRGNDLIAKKHPAKEAIRAKCDELNRAWSNLSALIRRRKQIVDWGIREQQYLADANEVESWMNEKRPIIESDDYGQDEDAAQKLLTKHKALMNDMHTYKKWLEKLASKCGALVTARRPHSQRFETRQAELEKEFARLSAKAEDRRRALEDALCLYEYLRESADLEQWINNQLQAAMSEEYGEDYDHLKDLQIKFEEFKQTVKTGTERFRSCETAANSILRRNPPFAKDILKRQEKLRSVWTLLVDYIESREAKLRAAEELHRFNRDVAEHEEAVAGKLHSIPNETGRDVKQVHSLWQKHEAFEKQVVSLEESMQSLLTESARLKEAYPGGNADHIGAQQAALTESWQYLREATDDRKQKLKAAYDLHRFVGEVRDLLNWADMKVTEMQSEQNTHDLQGAEFLQKEHQTLHVEIEGRQAEFGALVQKGERMIAAQHFAEGEIRSRCAQLEEAQARLRSEWQLRNSYLAQVVQWHDFQRDAKQILAAIHSKRSTLRSSLIGSTVQEVESATRRLDTFEKAIHSIRERVNECDKKAIALIEAKHMEKDKIESLQRKVHSDLASLSSEINGRRRDLIEALTMVSLHSDIVETEAWIDDRMKAIKAETERQGQCTSIEDKMKRLQKHQAFEAELESNKPRVHKILRTGRAVQVTQVNKACEALASHWSQLEMACADQSRALEEARDLLAFTQMVERVMEWVREKEMMVSAADMGNDLEHCRLLIERLDGTKADSSIDEQTIEKLNRLGEKLIHQGRGSRKEVQAELSLVNDTWRNLHGKVDEYRKQLHAAREVHQYTLDVDDTNERIHEKTAAMRSDEFGRDFASVDALVRKQKALERDMGVIHQKLIQHDTDAQLLLSKKPPLRDRILSALKKLEESWNQLSTAAEARNLSLDRSYKLHKYIDSVKKAEEWANLLRHKISAHPPAKTAAEARALLEHHNERKAEMDAREDELKALHEEGQRLISEQPDHKGEIQRAHKRVQNSEHQLRQTWESERGSLMRLLDFQLFCEQASQVEAWLSAKEEMLHKGGLGEKPDEVASLISKHDTFEHTLHAQSDKLAALVSEGDKLASLPGGEYGSAIEDRLENLKSRHEKLLGLCERRKALLKDSLRFAVFLRSCGELITWISSMDDVVVEDPHDSTSLRSKLQEHLAIDSELNENEKRLYGVMNEGADLIKQNHYNKDKVEAQLEELRVGWEELRKRAANKTDRLRCFYECYLLERKMNELEKWMDGIENELASTNHGTDMNTVDELLRKLESIDAEIRGRKESVEELMKKIRDVRGKESHEVSMLLKKAATLENRYGQLAEPVHQRGENLRDFRKLYEWKALAHEELQWLRSRLPEATSMDVGESLIAAQSLMEEHAALESGLESRQSAIREVEDRGAEMIRQRHHRSEEIKETINDVTTSFLQMRDGLEERRRRLEDAIQAHEYYSGVAKAEKWIKTKMILASNQETGKDAAAVVQQERTLAILDKDVEKFRDELERLAKIADRLTSGGHRDSTQIAGRQSRLTSSYSDLVRECNKRRQLLLSAMTYHDFVKKADTLAEWLHAKAKAASSEEYGRDLEECQTLIDEFETVIRELAANGERVAAVQRSCDEQLRANHPYSASIRAKGEDLQRLWHAVNEDANERQQALAGARQVHKFDQEVDETIHWLNKKERMGTALEQEDLAKTDLEGVKRLIQKQDEFVHGMKAVEKQVRELCTEAERLAVLYPQTRSHLEIRRLDMEEQLKDIMQSMDKHYDKLREAELLQAYFQEHRELMAWIRRVQESITNEMLAIDVPSAEALMSRHAEYATEMKARSSHVDKFVQRGKHMLQSGHVLSSEINEKVESLQRAFALLGEIWSERHSLYEANLDVRKWQANASQLESWMVERESMLGEDWRVIESVDEAETKLREFDDFLVTLDAQGEKRELVKRLTLIETKFANIKKKEVERIKVEDDATKKREEVIKVARNNLIANRRLERERRKTQEISLLKPGPDEIVSQTLPRKMDKRERSKTTAFGDASVAAALSNASPTPLVVETAVEASGTLSRTTPAFTTRRQSSMRKTQWEDSTIDMKGFVDRKHQLQAGGLKATVRSWKNYYAILCGQLLCFFKDEQAFLENSAAAAPLNIYGSMCKEDKEYLKRKHTFRLRTSDGSEFLFSCASDDEMQSWLDRIQYHAGLAPKDQLRSFSNSVTSNVSGGAVASSSSSEYRPHASSYERSVTDTLAPVVPSHRPAPSFATIDTTPVRSSDSLTRRMSELRREEDDRTNQSTSSTLERSASLRASTSSTSLSSPLPTLYDPTIPMRKVLSRRESRKNLSKSVYESIYGPEDLSAEPSEESPVPSSSNNSHRTERTVEYRESTSLTFQKDDCTVHRNGSPSFSESMPPPAMSRKNAPPAEGEFVAWVEKYGGSSQQNMSMGGNSSADDSDSIKSGKRKGIGSFFKRSSSKASK</sequence>
<feature type="domain" description="PH" evidence="16">
    <location>
        <begin position="3756"/>
        <end position="3864"/>
    </location>
</feature>
<keyword evidence="11" id="KW-0206">Cytoskeleton</keyword>
<dbReference type="SMART" id="SM00233">
    <property type="entry name" value="PH"/>
    <property type="match status" value="1"/>
</dbReference>
<feature type="coiled-coil region" evidence="13">
    <location>
        <begin position="1364"/>
        <end position="1398"/>
    </location>
</feature>
<dbReference type="InterPro" id="IPR001849">
    <property type="entry name" value="PH_domain"/>
</dbReference>
<feature type="compositionally biased region" description="Polar residues" evidence="14">
    <location>
        <begin position="3925"/>
        <end position="3936"/>
    </location>
</feature>
<dbReference type="FunFam" id="1.10.418.10:FF:000001">
    <property type="entry name" value="Actinin alpha 1"/>
    <property type="match status" value="1"/>
</dbReference>
<feature type="domain" description="Calponin-homology (CH)" evidence="17">
    <location>
        <begin position="255"/>
        <end position="360"/>
    </location>
</feature>
<keyword evidence="5" id="KW-0963">Cytoplasm</keyword>
<dbReference type="InterPro" id="IPR001605">
    <property type="entry name" value="PH_dom-spectrin-type"/>
</dbReference>
<feature type="region of interest" description="Disordered" evidence="14">
    <location>
        <begin position="4013"/>
        <end position="4136"/>
    </location>
</feature>
<keyword evidence="13" id="KW-0175">Coiled coil</keyword>
<feature type="coiled-coil region" evidence="13">
    <location>
        <begin position="2630"/>
        <end position="2660"/>
    </location>
</feature>
<keyword evidence="6" id="KW-0597">Phosphoprotein</keyword>
<dbReference type="FunFam" id="1.20.58.60:FF:000007">
    <property type="entry name" value="Spectrin alpha chain non-erythrocytic 1"/>
    <property type="match status" value="1"/>
</dbReference>